<evidence type="ECO:0000313" key="2">
    <source>
        <dbReference type="Proteomes" id="UP001243989"/>
    </source>
</evidence>
<comment type="caution">
    <text evidence="1">The sequence shown here is derived from an EMBL/GenBank/DDBJ whole genome shotgun (WGS) entry which is preliminary data.</text>
</comment>
<keyword evidence="2" id="KW-1185">Reference proteome</keyword>
<dbReference type="GeneID" id="85474229"/>
<dbReference type="RefSeq" id="XP_060452283.1">
    <property type="nucleotide sequence ID" value="XM_060589367.1"/>
</dbReference>
<dbReference type="AlphaFoldDB" id="A0AAJ0EP45"/>
<sequence>MGPTEPELDMPSRFRTWHEAARLFDLHRSDRTRRVSRVSSWPLIHCPTVNKALLSLLCPAAKEHVEMNQKKFQPLAGPPTFQSKRPRGALRGLAFVTPWADRWNRLVQPADVSRAREPNPETSLIVSAIPHPFGFPLVPIGHPHLRALFGARLDLIH</sequence>
<organism evidence="1 2">
    <name type="scientific">Colletotrichum phormii</name>
    <dbReference type="NCBI Taxonomy" id="359342"/>
    <lineage>
        <taxon>Eukaryota</taxon>
        <taxon>Fungi</taxon>
        <taxon>Dikarya</taxon>
        <taxon>Ascomycota</taxon>
        <taxon>Pezizomycotina</taxon>
        <taxon>Sordariomycetes</taxon>
        <taxon>Hypocreomycetidae</taxon>
        <taxon>Glomerellales</taxon>
        <taxon>Glomerellaceae</taxon>
        <taxon>Colletotrichum</taxon>
        <taxon>Colletotrichum acutatum species complex</taxon>
    </lineage>
</organism>
<protein>
    <submittedName>
        <fullName evidence="1">Uncharacterized protein</fullName>
    </submittedName>
</protein>
<dbReference type="EMBL" id="JAHMHQ010000001">
    <property type="protein sequence ID" value="KAK1656239.1"/>
    <property type="molecule type" value="Genomic_DNA"/>
</dbReference>
<proteinExistence type="predicted"/>
<name>A0AAJ0EP45_9PEZI</name>
<dbReference type="Proteomes" id="UP001243989">
    <property type="component" value="Unassembled WGS sequence"/>
</dbReference>
<accession>A0AAJ0EP45</accession>
<evidence type="ECO:0000313" key="1">
    <source>
        <dbReference type="EMBL" id="KAK1656239.1"/>
    </source>
</evidence>
<gene>
    <name evidence="1" type="ORF">BDP81DRAFT_414447</name>
</gene>
<reference evidence="1" key="1">
    <citation type="submission" date="2021-06" db="EMBL/GenBank/DDBJ databases">
        <title>Comparative genomics, transcriptomics and evolutionary studies reveal genomic signatures of adaptation to plant cell wall in hemibiotrophic fungi.</title>
        <authorList>
            <consortium name="DOE Joint Genome Institute"/>
            <person name="Baroncelli R."/>
            <person name="Diaz J.F."/>
            <person name="Benocci T."/>
            <person name="Peng M."/>
            <person name="Battaglia E."/>
            <person name="Haridas S."/>
            <person name="Andreopoulos W."/>
            <person name="Labutti K."/>
            <person name="Pangilinan J."/>
            <person name="Floch G.L."/>
            <person name="Makela M.R."/>
            <person name="Henrissat B."/>
            <person name="Grigoriev I.V."/>
            <person name="Crouch J.A."/>
            <person name="De Vries R.P."/>
            <person name="Sukno S.A."/>
            <person name="Thon M.R."/>
        </authorList>
    </citation>
    <scope>NUCLEOTIDE SEQUENCE</scope>
    <source>
        <strain evidence="1">CBS 102054</strain>
    </source>
</reference>